<dbReference type="EnsemblMetazoa" id="RPRC006508-RA">
    <property type="protein sequence ID" value="RPRC006508-PA"/>
    <property type="gene ID" value="RPRC006508"/>
</dbReference>
<dbReference type="HOGENOM" id="CLU_2797135_0_0_1"/>
<evidence type="ECO:0000313" key="3">
    <source>
        <dbReference type="Proteomes" id="UP000015103"/>
    </source>
</evidence>
<feature type="compositionally biased region" description="Basic and acidic residues" evidence="1">
    <location>
        <begin position="50"/>
        <end position="68"/>
    </location>
</feature>
<reference evidence="2" key="1">
    <citation type="submission" date="2015-05" db="UniProtKB">
        <authorList>
            <consortium name="EnsemblMetazoa"/>
        </authorList>
    </citation>
    <scope>IDENTIFICATION</scope>
</reference>
<organism evidence="2 3">
    <name type="scientific">Rhodnius prolixus</name>
    <name type="common">Triatomid bug</name>
    <dbReference type="NCBI Taxonomy" id="13249"/>
    <lineage>
        <taxon>Eukaryota</taxon>
        <taxon>Metazoa</taxon>
        <taxon>Ecdysozoa</taxon>
        <taxon>Arthropoda</taxon>
        <taxon>Hexapoda</taxon>
        <taxon>Insecta</taxon>
        <taxon>Pterygota</taxon>
        <taxon>Neoptera</taxon>
        <taxon>Paraneoptera</taxon>
        <taxon>Hemiptera</taxon>
        <taxon>Heteroptera</taxon>
        <taxon>Panheteroptera</taxon>
        <taxon>Cimicomorpha</taxon>
        <taxon>Reduviidae</taxon>
        <taxon>Triatominae</taxon>
        <taxon>Rhodnius</taxon>
    </lineage>
</organism>
<dbReference type="VEuPathDB" id="VectorBase:RPRC006508"/>
<evidence type="ECO:0000256" key="1">
    <source>
        <dbReference type="SAM" id="MobiDB-lite"/>
    </source>
</evidence>
<proteinExistence type="predicted"/>
<name>T1HR38_RHOPR</name>
<keyword evidence="3" id="KW-1185">Reference proteome</keyword>
<evidence type="ECO:0000313" key="2">
    <source>
        <dbReference type="EnsemblMetazoa" id="RPRC006508-PA"/>
    </source>
</evidence>
<dbReference type="AlphaFoldDB" id="T1HR38"/>
<dbReference type="InParanoid" id="T1HR38"/>
<dbReference type="EMBL" id="ACPB03016107">
    <property type="status" value="NOT_ANNOTATED_CDS"/>
    <property type="molecule type" value="Genomic_DNA"/>
</dbReference>
<dbReference type="Proteomes" id="UP000015103">
    <property type="component" value="Unassembled WGS sequence"/>
</dbReference>
<protein>
    <submittedName>
        <fullName evidence="2">Uncharacterized protein</fullName>
    </submittedName>
</protein>
<accession>T1HR38</accession>
<sequence length="68" mass="7686">MSRCKDRILGSQYRPRQEKPARKHKGFGCRGKEQKIGMAGTFGKNGRGSSTEKDFPELARRKEESGKT</sequence>
<feature type="region of interest" description="Disordered" evidence="1">
    <location>
        <begin position="1"/>
        <end position="68"/>
    </location>
</feature>